<feature type="transmembrane region" description="Helical" evidence="2">
    <location>
        <begin position="1031"/>
        <end position="1048"/>
    </location>
</feature>
<evidence type="ECO:0000313" key="5">
    <source>
        <dbReference type="Proteomes" id="UP000064844"/>
    </source>
</evidence>
<dbReference type="AlphaFoldDB" id="A0A0S2W146"/>
<sequence>MRKSKRIISLLTALCLTLGLCPASAAEGRTVSVGTARELIALSKSCTLDTWSQGLTVELTADIDLGNAAFRPIPIFCGVFEGNGHRISGLRVTGKGSDQGLFRYLKEEAVVRNLELEGEILPEGTKSGLGLLCGRNEGTVTGVTVSGTVSGEEDVGGLVGVNEATGVLRQCENQAQITGVTHIGGIAGRNEGTIEACINRGAIDPDANDDAQDTGGIAGRSSGTITGSVNHGEIGYPHTGYNVGGIAGRQNGSVVGCENYGSIWGRKDVGGIVGQFEPYTVLTYGEDPMQRLDDELSRLSGLMTRLTDQISGYSGDAVDDLKAVSGAMDAIRETAHTAGTDGREDAQAAGEAIYDSAQIINGALGTLLDHTETFAAAADRDLTELGDAMDALRDCLDKCFTAMDSAAYEARLTLDAQVRDMEVQAGRISAAIEEIGAYFDALDGVVRAAGSLLNGGTLEALEDAVEELKRHDVERALTSIGTSLREISGDVTALRENLGDALDDFGDAADDTWEEADAALDRVSGAADGLQSACKGFSDAAIGELRTVNSAVDAIEDMLRQWLGALSGKGGNAADQIDEQLQLIGDRVDRLTDGAASANRDLHDTTGDILSQLDSVRSAIIDLGSTPEKTVDDVSDSVEQEGEQGRVISCANHGEVTGDANVGGVAGILATELGLDPEEDLDIQNDKLLSDTTAYIKATVRDCRNAGAVTAKNDCAGGIIGRGEVGAVLDCRNTGDVETTSGGQCGGVAGLSRTVIRRSYALCSLTGNDKVGGVAGEGHDIRECYTMVSVVGGGERFGAVAGMADGEVERNYFVRESLAGIDGVDYAGKAEPMDYEDFAAVPGMPEEFLGFRITFLVDGAAIKTLAVPYGGDLDPESIPEVPRREGVYGAWEDFSQENITRSRTVEAVYSDWITTISTGEEQPVLLLEGAFAPGARLEAEDWTPGAGKLLEGYRLAAGYTFSVEDRGQAEPQGGYTVRVRVPDAKGEVCVAVWQDGALRLAEARREGSYLSFPMEREGSFAVLTRPGVPSPWLFAASAAVLAALLVLLRHKKKDRSKAAV</sequence>
<dbReference type="KEGG" id="ibu:IB211_00701"/>
<keyword evidence="2" id="KW-1133">Transmembrane helix</keyword>
<protein>
    <recommendedName>
        <fullName evidence="6">GLUG domain-containing protein</fullName>
    </recommendedName>
</protein>
<dbReference type="RefSeq" id="WP_058117108.1">
    <property type="nucleotide sequence ID" value="NZ_CP011307.1"/>
</dbReference>
<feature type="region of interest" description="Disordered" evidence="1">
    <location>
        <begin position="205"/>
        <end position="230"/>
    </location>
</feature>
<reference evidence="4 5" key="1">
    <citation type="journal article" date="2015" name="Nat. Commun.">
        <title>Production of butyrate from lysine and the Amadori product fructoselysine by a human gut commensal.</title>
        <authorList>
            <person name="Bui T.P."/>
            <person name="Ritari J."/>
            <person name="Boeren S."/>
            <person name="de Waard P."/>
            <person name="Plugge C.M."/>
            <person name="de Vos W.M."/>
        </authorList>
    </citation>
    <scope>NUCLEOTIDE SEQUENCE [LARGE SCALE GENOMIC DNA]</scope>
    <source>
        <strain evidence="4 5">AF211</strain>
    </source>
</reference>
<dbReference type="eggNOG" id="COG1511">
    <property type="taxonomic scope" value="Bacteria"/>
</dbReference>
<feature type="signal peptide" evidence="3">
    <location>
        <begin position="1"/>
        <end position="25"/>
    </location>
</feature>
<evidence type="ECO:0000256" key="1">
    <source>
        <dbReference type="SAM" id="MobiDB-lite"/>
    </source>
</evidence>
<dbReference type="STRING" id="1297617.IB211_00701"/>
<gene>
    <name evidence="4" type="ORF">IB211_00701</name>
</gene>
<dbReference type="Gene3D" id="2.160.20.110">
    <property type="match status" value="2"/>
</dbReference>
<organism evidence="4 5">
    <name type="scientific">Intestinimonas butyriciproducens</name>
    <dbReference type="NCBI Taxonomy" id="1297617"/>
    <lineage>
        <taxon>Bacteria</taxon>
        <taxon>Bacillati</taxon>
        <taxon>Bacillota</taxon>
        <taxon>Clostridia</taxon>
        <taxon>Eubacteriales</taxon>
        <taxon>Intestinimonas</taxon>
    </lineage>
</organism>
<proteinExistence type="predicted"/>
<dbReference type="Proteomes" id="UP000064844">
    <property type="component" value="Chromosome"/>
</dbReference>
<accession>A0A0S2W146</accession>
<keyword evidence="3" id="KW-0732">Signal</keyword>
<evidence type="ECO:0000313" key="4">
    <source>
        <dbReference type="EMBL" id="ALP93096.1"/>
    </source>
</evidence>
<dbReference type="PATRIC" id="fig|1297617.4.peg.709"/>
<feature type="chain" id="PRO_5006606273" description="GLUG domain-containing protein" evidence="3">
    <location>
        <begin position="26"/>
        <end position="1060"/>
    </location>
</feature>
<evidence type="ECO:0000256" key="2">
    <source>
        <dbReference type="SAM" id="Phobius"/>
    </source>
</evidence>
<reference evidence="5" key="2">
    <citation type="submission" date="2015-04" db="EMBL/GenBank/DDBJ databases">
        <title>A butyrogenic pathway from the amino acid lysine in a human gut commensal.</title>
        <authorList>
            <person name="de Vos W.M."/>
            <person name="Bui N.T.P."/>
            <person name="Plugge C.M."/>
            <person name="Ritari J."/>
        </authorList>
    </citation>
    <scope>NUCLEOTIDE SEQUENCE [LARGE SCALE GENOMIC DNA]</scope>
    <source>
        <strain evidence="5">AF211</strain>
    </source>
</reference>
<keyword evidence="2" id="KW-0472">Membrane</keyword>
<keyword evidence="2" id="KW-0812">Transmembrane</keyword>
<dbReference type="EMBL" id="CP011307">
    <property type="protein sequence ID" value="ALP93096.1"/>
    <property type="molecule type" value="Genomic_DNA"/>
</dbReference>
<name>A0A0S2W146_9FIRM</name>
<evidence type="ECO:0008006" key="6">
    <source>
        <dbReference type="Google" id="ProtNLM"/>
    </source>
</evidence>
<keyword evidence="5" id="KW-1185">Reference proteome</keyword>
<evidence type="ECO:0000256" key="3">
    <source>
        <dbReference type="SAM" id="SignalP"/>
    </source>
</evidence>